<dbReference type="SMART" id="SM00876">
    <property type="entry name" value="BATS"/>
    <property type="match status" value="1"/>
</dbReference>
<evidence type="ECO:0000256" key="3">
    <source>
        <dbReference type="ARBA" id="ARBA00022691"/>
    </source>
</evidence>
<dbReference type="EMBL" id="JAHCVJ010000001">
    <property type="protein sequence ID" value="MBT0663368.1"/>
    <property type="molecule type" value="Genomic_DNA"/>
</dbReference>
<dbReference type="Gene3D" id="3.20.20.70">
    <property type="entry name" value="Aldolase class I"/>
    <property type="match status" value="1"/>
</dbReference>
<organism evidence="8 9">
    <name type="scientific">Geoanaerobacter pelophilus</name>
    <dbReference type="NCBI Taxonomy" id="60036"/>
    <lineage>
        <taxon>Bacteria</taxon>
        <taxon>Pseudomonadati</taxon>
        <taxon>Thermodesulfobacteriota</taxon>
        <taxon>Desulfuromonadia</taxon>
        <taxon>Geobacterales</taxon>
        <taxon>Geobacteraceae</taxon>
        <taxon>Geoanaerobacter</taxon>
    </lineage>
</organism>
<keyword evidence="5" id="KW-0408">Iron</keyword>
<feature type="domain" description="Radical SAM core" evidence="7">
    <location>
        <begin position="70"/>
        <end position="305"/>
    </location>
</feature>
<evidence type="ECO:0000256" key="1">
    <source>
        <dbReference type="ARBA" id="ARBA00001966"/>
    </source>
</evidence>
<dbReference type="Pfam" id="PF04055">
    <property type="entry name" value="Radical_SAM"/>
    <property type="match status" value="1"/>
</dbReference>
<comment type="cofactor">
    <cofactor evidence="1">
        <name>[4Fe-4S] cluster</name>
        <dbReference type="ChEBI" id="CHEBI:49883"/>
    </cofactor>
</comment>
<keyword evidence="3" id="KW-0949">S-adenosyl-L-methionine</keyword>
<dbReference type="PANTHER" id="PTHR43583:SF1">
    <property type="entry name" value="2-IMINOACETATE SYNTHASE"/>
    <property type="match status" value="1"/>
</dbReference>
<name>A0AAW4L300_9BACT</name>
<keyword evidence="2" id="KW-0004">4Fe-4S</keyword>
<dbReference type="InterPro" id="IPR034428">
    <property type="entry name" value="ThiH/NoCL/HydG-like"/>
</dbReference>
<evidence type="ECO:0000256" key="5">
    <source>
        <dbReference type="ARBA" id="ARBA00023004"/>
    </source>
</evidence>
<keyword evidence="4" id="KW-0479">Metal-binding</keyword>
<evidence type="ECO:0000256" key="2">
    <source>
        <dbReference type="ARBA" id="ARBA00022485"/>
    </source>
</evidence>
<gene>
    <name evidence="8" type="primary">thiH</name>
    <name evidence="8" type="ORF">KI809_03555</name>
</gene>
<dbReference type="InterPro" id="IPR010722">
    <property type="entry name" value="BATS_dom"/>
</dbReference>
<reference evidence="8 9" key="1">
    <citation type="submission" date="2021-05" db="EMBL/GenBank/DDBJ databases">
        <title>The draft genome of Geobacter pelophilus DSM 12255.</title>
        <authorList>
            <person name="Xu Z."/>
            <person name="Masuda Y."/>
            <person name="Itoh H."/>
            <person name="Senoo K."/>
        </authorList>
    </citation>
    <scope>NUCLEOTIDE SEQUENCE [LARGE SCALE GENOMIC DNA]</scope>
    <source>
        <strain evidence="8 9">DSM 12255</strain>
    </source>
</reference>
<evidence type="ECO:0000256" key="4">
    <source>
        <dbReference type="ARBA" id="ARBA00022723"/>
    </source>
</evidence>
<dbReference type="InterPro" id="IPR012726">
    <property type="entry name" value="ThiH"/>
</dbReference>
<dbReference type="SFLD" id="SFLDS00029">
    <property type="entry name" value="Radical_SAM"/>
    <property type="match status" value="1"/>
</dbReference>
<dbReference type="NCBIfam" id="TIGR02351">
    <property type="entry name" value="thiH"/>
    <property type="match status" value="1"/>
</dbReference>
<dbReference type="InterPro" id="IPR058240">
    <property type="entry name" value="rSAM_sf"/>
</dbReference>
<evidence type="ECO:0000259" key="7">
    <source>
        <dbReference type="PROSITE" id="PS51918"/>
    </source>
</evidence>
<keyword evidence="6" id="KW-0411">Iron-sulfur</keyword>
<dbReference type="GO" id="GO:0005506">
    <property type="term" value="F:iron ion binding"/>
    <property type="evidence" value="ECO:0007669"/>
    <property type="project" value="InterPro"/>
</dbReference>
<dbReference type="EC" id="4.1.99.19" evidence="8"/>
<dbReference type="SFLD" id="SFLDG01081">
    <property type="entry name" value="cleavage_of_the_Ca-Cb_bond_in"/>
    <property type="match status" value="1"/>
</dbReference>
<dbReference type="SUPFAM" id="SSF102114">
    <property type="entry name" value="Radical SAM enzymes"/>
    <property type="match status" value="1"/>
</dbReference>
<dbReference type="GO" id="GO:0036355">
    <property type="term" value="F:2-iminoacetate synthase activity"/>
    <property type="evidence" value="ECO:0007669"/>
    <property type="project" value="UniProtKB-EC"/>
</dbReference>
<evidence type="ECO:0000313" key="8">
    <source>
        <dbReference type="EMBL" id="MBT0663368.1"/>
    </source>
</evidence>
<dbReference type="SFLD" id="SFLDG01060">
    <property type="entry name" value="BATS_domain_containing"/>
    <property type="match status" value="1"/>
</dbReference>
<comment type="caution">
    <text evidence="8">The sequence shown here is derived from an EMBL/GenBank/DDBJ whole genome shotgun (WGS) entry which is preliminary data.</text>
</comment>
<dbReference type="Pfam" id="PF06968">
    <property type="entry name" value="BATS"/>
    <property type="match status" value="1"/>
</dbReference>
<dbReference type="PROSITE" id="PS51918">
    <property type="entry name" value="RADICAL_SAM"/>
    <property type="match status" value="1"/>
</dbReference>
<accession>A0AAW4L300</accession>
<dbReference type="GO" id="GO:0051539">
    <property type="term" value="F:4 iron, 4 sulfur cluster binding"/>
    <property type="evidence" value="ECO:0007669"/>
    <property type="project" value="UniProtKB-KW"/>
</dbReference>
<proteinExistence type="predicted"/>
<dbReference type="RefSeq" id="WP_214170111.1">
    <property type="nucleotide sequence ID" value="NZ_JAHCVJ010000001.1"/>
</dbReference>
<keyword evidence="9" id="KW-1185">Reference proteome</keyword>
<dbReference type="PANTHER" id="PTHR43583">
    <property type="entry name" value="2-IMINOACETATE SYNTHASE"/>
    <property type="match status" value="1"/>
</dbReference>
<dbReference type="SFLD" id="SFLDF00301">
    <property type="entry name" value="2-iminoacetate_synthase_(ThiH)"/>
    <property type="match status" value="1"/>
</dbReference>
<protein>
    <submittedName>
        <fullName evidence="8">2-iminoacetate synthase ThiH</fullName>
        <ecNumber evidence="8">4.1.99.19</ecNumber>
    </submittedName>
</protein>
<sequence length="382" mass="42909">MSFLDEIQKYAPEELLSRIEAKSGSDVERALLSERLRIDDFMALLSPAAAPFIEQMAVKAHKVTRQRFGNNILLYAPLYLSNLCTNGCLYCGFNAANKVARQTLTFDEVEREARVLHERGFRHILLVTGEAPKAVDNEYLAEAAQRIRHLFSSIAIEVYPMDEAGYSRMVEAGVDGLTIYQETYDQKLYAEMHPFGRKRDYAFRLLAPERGGAAGLRRIGIGALLGLGHFRVEGFYTGLHALYLSRHFWRSHLSVSFPRMRPAEGGFSPLNPVSDREFVQLICALRLLLPDAGLVMSTRESATLRDNLLPLGITQMSAGSCTSPGGYAGEEESTRQFNIDDDRTAEEVEQMIRSKGYEAVWKDWDRAFLDKSAPYSDCDVAL</sequence>
<dbReference type="InterPro" id="IPR007197">
    <property type="entry name" value="rSAM"/>
</dbReference>
<dbReference type="InterPro" id="IPR013785">
    <property type="entry name" value="Aldolase_TIM"/>
</dbReference>
<evidence type="ECO:0000256" key="6">
    <source>
        <dbReference type="ARBA" id="ARBA00023014"/>
    </source>
</evidence>
<dbReference type="Proteomes" id="UP000811899">
    <property type="component" value="Unassembled WGS sequence"/>
</dbReference>
<dbReference type="AlphaFoldDB" id="A0AAW4L300"/>
<keyword evidence="8" id="KW-0456">Lyase</keyword>
<dbReference type="CDD" id="cd01335">
    <property type="entry name" value="Radical_SAM"/>
    <property type="match status" value="1"/>
</dbReference>
<evidence type="ECO:0000313" key="9">
    <source>
        <dbReference type="Proteomes" id="UP000811899"/>
    </source>
</evidence>